<dbReference type="EMBL" id="AESD01000715">
    <property type="protein sequence ID" value="EHJ10481.1"/>
    <property type="molecule type" value="Genomic_DNA"/>
</dbReference>
<protein>
    <submittedName>
        <fullName evidence="2">Uncharacterized protein</fullName>
    </submittedName>
</protein>
<dbReference type="GeneID" id="88768149"/>
<organism evidence="2 3">
    <name type="scientific">Crocosphaera watsonii WH 0003</name>
    <dbReference type="NCBI Taxonomy" id="423471"/>
    <lineage>
        <taxon>Bacteria</taxon>
        <taxon>Bacillati</taxon>
        <taxon>Cyanobacteriota</taxon>
        <taxon>Cyanophyceae</taxon>
        <taxon>Oscillatoriophycideae</taxon>
        <taxon>Chroococcales</taxon>
        <taxon>Aphanothecaceae</taxon>
        <taxon>Crocosphaera</taxon>
    </lineage>
</organism>
<gene>
    <name evidence="2" type="ORF">CWATWH0003_4771</name>
</gene>
<evidence type="ECO:0000256" key="1">
    <source>
        <dbReference type="SAM" id="MobiDB-lite"/>
    </source>
</evidence>
<evidence type="ECO:0000313" key="2">
    <source>
        <dbReference type="EMBL" id="EHJ10481.1"/>
    </source>
</evidence>
<comment type="caution">
    <text evidence="2">The sequence shown here is derived from an EMBL/GenBank/DDBJ whole genome shotgun (WGS) entry which is preliminary data.</text>
</comment>
<sequence length="362" mass="42034">MTSWEFLIQKYDDIKWYPANSSNLELEPGKYRILAKSNRYNSLVDVHISTPDQEQLYHQRRINSQGLVMIVPFTELNPGTSLRVSCYGDIFSELLGEGWRESINLNILPIAEQNSLPNSPGTSQAQITKYNKAQEYLDQLEKLLQEKTEIELNNKQQQQESQINEHPLKTTPSPEISLEEDNFIINAGERINLSGRIDIGDIQGEIAVNAKLRYELIDPESDETLLRVDYPLSEEKLPYRFNHTLVIPDDIDHDFLVGELILETQRGYHLTHASFTITTHHYYPVNCTIELMDTQTKDSYTFDLELAEKINSKHSHIELPNPLPYYRLLPLNFRKHRQVLPPKLENNCVTEEHKKLKLPNIR</sequence>
<dbReference type="RefSeq" id="WP_007312595.1">
    <property type="nucleotide sequence ID" value="NZ_AESD01000715.1"/>
</dbReference>
<proteinExistence type="predicted"/>
<dbReference type="AlphaFoldDB" id="G5JBF5"/>
<reference evidence="2 3" key="1">
    <citation type="journal article" date="2011" name="Front. Microbiol.">
        <title>Two Strains of Crocosphaera watsonii with Highly Conserved Genomes are Distinguished by Strain-Specific Features.</title>
        <authorList>
            <person name="Bench S.R."/>
            <person name="Ilikchyan I.N."/>
            <person name="Tripp H.J."/>
            <person name="Zehr J.P."/>
        </authorList>
    </citation>
    <scope>NUCLEOTIDE SEQUENCE [LARGE SCALE GENOMIC DNA]</scope>
    <source>
        <strain evidence="2 3">WH 0003</strain>
    </source>
</reference>
<name>G5JBF5_CROWT</name>
<evidence type="ECO:0000313" key="3">
    <source>
        <dbReference type="Proteomes" id="UP000003477"/>
    </source>
</evidence>
<dbReference type="PATRIC" id="fig|423471.3.peg.4469"/>
<dbReference type="Proteomes" id="UP000003477">
    <property type="component" value="Unassembled WGS sequence"/>
</dbReference>
<accession>G5JBF5</accession>
<feature type="region of interest" description="Disordered" evidence="1">
    <location>
        <begin position="153"/>
        <end position="174"/>
    </location>
</feature>